<evidence type="ECO:0000313" key="1">
    <source>
        <dbReference type="EMBL" id="UBU98410.1"/>
    </source>
</evidence>
<dbReference type="AlphaFoldDB" id="A0A8K1I7Z4"/>
<proteinExistence type="predicted"/>
<reference evidence="1" key="1">
    <citation type="submission" date="2021-01" db="EMBL/GenBank/DDBJ databases">
        <authorList>
            <person name="Sun H.-H."/>
            <person name="Zhang S."/>
            <person name="Zhang Y.-J."/>
        </authorList>
    </citation>
    <scope>NUCLEOTIDE SEQUENCE</scope>
    <source>
        <strain evidence="1">CMM1</strain>
    </source>
</reference>
<keyword evidence="1" id="KW-0496">Mitochondrion</keyword>
<accession>A0A8K1I7Z4</accession>
<sequence length="357" mass="39746">MSPSVPLPLALYPACTTSLPPPTTALIPRGRNMLVGPGISRWERKAPSCTCPLSVADCMSMYTFPSLDLVLHLLFLLLFDPPPPRLGIGIPRTKCDKKRDIHTRGIQGIGARYRYTCPCRQTLGTRQRGTPDLFPVSSQILRSKPYPCLGVGLAFLIPFLRSGFLYSFLDPFPTIQALPPPLRPTTTKAACSSWMRGKGLGVHAQLRYSDFRTLVGIQGHRKAWLWRVFPTRPAGYQRALPLSPCGIGHTTSGRLCFLEASPIPHWLVGQNYCYNHLGAEAGSIPPPSGVPLSKRERGLCIPLSLRERGTLRRWGPRLHKFFWKIPLSLTLPTVYFLMEINERGGARWEGVGREIIS</sequence>
<gene>
    <name evidence="1" type="primary">orf357</name>
</gene>
<dbReference type="RefSeq" id="YP_010218806.1">
    <property type="nucleotide sequence ID" value="NC_058917.1"/>
</dbReference>
<dbReference type="EMBL" id="MW538937">
    <property type="protein sequence ID" value="UBU98410.1"/>
    <property type="molecule type" value="Genomic_DNA"/>
</dbReference>
<geneLocation type="mitochondrion" evidence="1"/>
<dbReference type="GeneID" id="68665361"/>
<name>A0A8K1I7Z4_9PEZI</name>
<organism evidence="1">
    <name type="scientific">Morchella brunnea</name>
    <dbReference type="NCBI Taxonomy" id="1174671"/>
    <lineage>
        <taxon>Eukaryota</taxon>
        <taxon>Fungi</taxon>
        <taxon>Dikarya</taxon>
        <taxon>Ascomycota</taxon>
        <taxon>Pezizomycotina</taxon>
        <taxon>Pezizomycetes</taxon>
        <taxon>Pezizales</taxon>
        <taxon>Morchellaceae</taxon>
        <taxon>Morchella</taxon>
    </lineage>
</organism>
<protein>
    <submittedName>
        <fullName evidence="1">Uncharacterized protein</fullName>
    </submittedName>
</protein>